<dbReference type="InParanoid" id="A0A165GBY3"/>
<dbReference type="AlphaFoldDB" id="A0A165GBY3"/>
<reference evidence="1 2" key="1">
    <citation type="journal article" date="2016" name="Mol. Biol. Evol.">
        <title>Comparative Genomics of Early-Diverging Mushroom-Forming Fungi Provides Insights into the Origins of Lignocellulose Decay Capabilities.</title>
        <authorList>
            <person name="Nagy L.G."/>
            <person name="Riley R."/>
            <person name="Tritt A."/>
            <person name="Adam C."/>
            <person name="Daum C."/>
            <person name="Floudas D."/>
            <person name="Sun H."/>
            <person name="Yadav J.S."/>
            <person name="Pangilinan J."/>
            <person name="Larsson K.H."/>
            <person name="Matsuura K."/>
            <person name="Barry K."/>
            <person name="Labutti K."/>
            <person name="Kuo R."/>
            <person name="Ohm R.A."/>
            <person name="Bhattacharya S.S."/>
            <person name="Shirouzu T."/>
            <person name="Yoshinaga Y."/>
            <person name="Martin F.M."/>
            <person name="Grigoriev I.V."/>
            <person name="Hibbett D.S."/>
        </authorList>
    </citation>
    <scope>NUCLEOTIDE SEQUENCE [LARGE SCALE GENOMIC DNA]</scope>
    <source>
        <strain evidence="1 2">HHB12029</strain>
    </source>
</reference>
<sequence length="209" mass="23309">MYQRFVSTSDLPETPLLLTRSLVVSLSNVPLRFYHNNETVFASLAPALANITSFTGTTQALGRLVQCIDGLRLRSAYLVDVTGSWRLPILETITPAIDTLSKLHIAYELGSSSLYAMSSSNVEYLIVDVLLGLLRIDGDFDIAQEAAYLTASVPRLRCVLFRPRFQMESTAHCVSAQIIEWAELQRDPRVWIDDTFVPIPHNDDPHSLG</sequence>
<proteinExistence type="predicted"/>
<keyword evidence="2" id="KW-1185">Reference proteome</keyword>
<evidence type="ECO:0000313" key="2">
    <source>
        <dbReference type="Proteomes" id="UP000077266"/>
    </source>
</evidence>
<dbReference type="Proteomes" id="UP000077266">
    <property type="component" value="Unassembled WGS sequence"/>
</dbReference>
<name>A0A165GBY3_EXIGL</name>
<accession>A0A165GBY3</accession>
<protein>
    <submittedName>
        <fullName evidence="1">Uncharacterized protein</fullName>
    </submittedName>
</protein>
<gene>
    <name evidence="1" type="ORF">EXIGLDRAFT_124956</name>
</gene>
<organism evidence="1 2">
    <name type="scientific">Exidia glandulosa HHB12029</name>
    <dbReference type="NCBI Taxonomy" id="1314781"/>
    <lineage>
        <taxon>Eukaryota</taxon>
        <taxon>Fungi</taxon>
        <taxon>Dikarya</taxon>
        <taxon>Basidiomycota</taxon>
        <taxon>Agaricomycotina</taxon>
        <taxon>Agaricomycetes</taxon>
        <taxon>Auriculariales</taxon>
        <taxon>Exidiaceae</taxon>
        <taxon>Exidia</taxon>
    </lineage>
</organism>
<evidence type="ECO:0000313" key="1">
    <source>
        <dbReference type="EMBL" id="KZV90284.1"/>
    </source>
</evidence>
<dbReference type="EMBL" id="KV426052">
    <property type="protein sequence ID" value="KZV90284.1"/>
    <property type="molecule type" value="Genomic_DNA"/>
</dbReference>